<dbReference type="EMBL" id="KB908504">
    <property type="protein sequence ID" value="EOA89628.1"/>
    <property type="molecule type" value="Genomic_DNA"/>
</dbReference>
<reference evidence="2 3" key="2">
    <citation type="journal article" date="2013" name="PLoS Genet.">
        <title>Comparative genome structure, secondary metabolite, and effector coding capacity across Cochliobolus pathogens.</title>
        <authorList>
            <person name="Condon B.J."/>
            <person name="Leng Y."/>
            <person name="Wu D."/>
            <person name="Bushley K.E."/>
            <person name="Ohm R.A."/>
            <person name="Otillar R."/>
            <person name="Martin J."/>
            <person name="Schackwitz W."/>
            <person name="Grimwood J."/>
            <person name="MohdZainudin N."/>
            <person name="Xue C."/>
            <person name="Wang R."/>
            <person name="Manning V.A."/>
            <person name="Dhillon B."/>
            <person name="Tu Z.J."/>
            <person name="Steffenson B.J."/>
            <person name="Salamov A."/>
            <person name="Sun H."/>
            <person name="Lowry S."/>
            <person name="LaButti K."/>
            <person name="Han J."/>
            <person name="Copeland A."/>
            <person name="Lindquist E."/>
            <person name="Barry K."/>
            <person name="Schmutz J."/>
            <person name="Baker S.E."/>
            <person name="Ciuffetti L.M."/>
            <person name="Grigoriev I.V."/>
            <person name="Zhong S."/>
            <person name="Turgeon B.G."/>
        </authorList>
    </citation>
    <scope>NUCLEOTIDE SEQUENCE [LARGE SCALE GENOMIC DNA]</scope>
    <source>
        <strain evidence="3">28A</strain>
    </source>
</reference>
<evidence type="ECO:0000256" key="1">
    <source>
        <dbReference type="SAM" id="MobiDB-lite"/>
    </source>
</evidence>
<feature type="region of interest" description="Disordered" evidence="1">
    <location>
        <begin position="61"/>
        <end position="96"/>
    </location>
</feature>
<keyword evidence="3" id="KW-1185">Reference proteome</keyword>
<dbReference type="RefSeq" id="XP_008022451.1">
    <property type="nucleotide sequence ID" value="XM_008024260.1"/>
</dbReference>
<evidence type="ECO:0000313" key="3">
    <source>
        <dbReference type="Proteomes" id="UP000016935"/>
    </source>
</evidence>
<dbReference type="GeneID" id="19404234"/>
<evidence type="ECO:0000313" key="2">
    <source>
        <dbReference type="EMBL" id="EOA89628.1"/>
    </source>
</evidence>
<gene>
    <name evidence="2" type="ORF">SETTUDRAFT_37294</name>
</gene>
<feature type="compositionally biased region" description="Basic and acidic residues" evidence="1">
    <location>
        <begin position="62"/>
        <end position="76"/>
    </location>
</feature>
<dbReference type="HOGENOM" id="CLU_1595576_0_0_1"/>
<reference evidence="2 3" key="1">
    <citation type="journal article" date="2012" name="PLoS Pathog.">
        <title>Diverse lifestyles and strategies of plant pathogenesis encoded in the genomes of eighteen Dothideomycetes fungi.</title>
        <authorList>
            <person name="Ohm R.A."/>
            <person name="Feau N."/>
            <person name="Henrissat B."/>
            <person name="Schoch C.L."/>
            <person name="Horwitz B.A."/>
            <person name="Barry K.W."/>
            <person name="Condon B.J."/>
            <person name="Copeland A.C."/>
            <person name="Dhillon B."/>
            <person name="Glaser F."/>
            <person name="Hesse C.N."/>
            <person name="Kosti I."/>
            <person name="LaButti K."/>
            <person name="Lindquist E.A."/>
            <person name="Lucas S."/>
            <person name="Salamov A.A."/>
            <person name="Bradshaw R.E."/>
            <person name="Ciuffetti L."/>
            <person name="Hamelin R.C."/>
            <person name="Kema G.H.J."/>
            <person name="Lawrence C."/>
            <person name="Scott J.A."/>
            <person name="Spatafora J.W."/>
            <person name="Turgeon B.G."/>
            <person name="de Wit P.J.G.M."/>
            <person name="Zhong S."/>
            <person name="Goodwin S.B."/>
            <person name="Grigoriev I.V."/>
        </authorList>
    </citation>
    <scope>NUCLEOTIDE SEQUENCE [LARGE SCALE GENOMIC DNA]</scope>
    <source>
        <strain evidence="3">28A</strain>
    </source>
</reference>
<accession>R0K9I5</accession>
<feature type="region of interest" description="Disordered" evidence="1">
    <location>
        <begin position="134"/>
        <end position="167"/>
    </location>
</feature>
<protein>
    <submittedName>
        <fullName evidence="2">Uncharacterized protein</fullName>
    </submittedName>
</protein>
<dbReference type="OrthoDB" id="3684970at2759"/>
<organism evidence="2 3">
    <name type="scientific">Exserohilum turcicum (strain 28A)</name>
    <name type="common">Northern leaf blight fungus</name>
    <name type="synonym">Setosphaeria turcica</name>
    <dbReference type="NCBI Taxonomy" id="671987"/>
    <lineage>
        <taxon>Eukaryota</taxon>
        <taxon>Fungi</taxon>
        <taxon>Dikarya</taxon>
        <taxon>Ascomycota</taxon>
        <taxon>Pezizomycotina</taxon>
        <taxon>Dothideomycetes</taxon>
        <taxon>Pleosporomycetidae</taxon>
        <taxon>Pleosporales</taxon>
        <taxon>Pleosporineae</taxon>
        <taxon>Pleosporaceae</taxon>
        <taxon>Exserohilum</taxon>
    </lineage>
</organism>
<proteinExistence type="predicted"/>
<dbReference type="Proteomes" id="UP000016935">
    <property type="component" value="Unassembled WGS sequence"/>
</dbReference>
<dbReference type="AlphaFoldDB" id="R0K9I5"/>
<feature type="compositionally biased region" description="Basic and acidic residues" evidence="1">
    <location>
        <begin position="134"/>
        <end position="148"/>
    </location>
</feature>
<feature type="compositionally biased region" description="Basic and acidic residues" evidence="1">
    <location>
        <begin position="156"/>
        <end position="167"/>
    </location>
</feature>
<sequence length="167" mass="18389">MAPGAKPNHHGKGWEMMDYSPVPSALIIGDPTAPENIIHGKRRRKAVRIIEAQTGKVSRTSKIKDNGCIKKAEAKARTRRSAKVPAPARREKTTRACTRDEATAADVLRSSILRLVNQSLQVAEHVASYMAGHAEHEGHGRELERDVPRCSATGRRGNEARIQRGEM</sequence>
<name>R0K9I5_EXST2</name>